<comment type="caution">
    <text evidence="1">The sequence shown here is derived from an EMBL/GenBank/DDBJ whole genome shotgun (WGS) entry which is preliminary data.</text>
</comment>
<keyword evidence="1" id="KW-0723">Serine/threonine-protein kinase</keyword>
<organism evidence="1 2">
    <name type="scientific">Metabacillus herbersteinensis</name>
    <dbReference type="NCBI Taxonomy" id="283816"/>
    <lineage>
        <taxon>Bacteria</taxon>
        <taxon>Bacillati</taxon>
        <taxon>Bacillota</taxon>
        <taxon>Bacilli</taxon>
        <taxon>Bacillales</taxon>
        <taxon>Bacillaceae</taxon>
        <taxon>Metabacillus</taxon>
    </lineage>
</organism>
<dbReference type="Proteomes" id="UP001589854">
    <property type="component" value="Unassembled WGS sequence"/>
</dbReference>
<evidence type="ECO:0000313" key="1">
    <source>
        <dbReference type="EMBL" id="MFC0273587.1"/>
    </source>
</evidence>
<keyword evidence="1" id="KW-0808">Transferase</keyword>
<keyword evidence="1" id="KW-0418">Kinase</keyword>
<dbReference type="EMBL" id="JBHLVO010000022">
    <property type="protein sequence ID" value="MFC0273587.1"/>
    <property type="molecule type" value="Genomic_DNA"/>
</dbReference>
<dbReference type="GO" id="GO:0004674">
    <property type="term" value="F:protein serine/threonine kinase activity"/>
    <property type="evidence" value="ECO:0007669"/>
    <property type="project" value="UniProtKB-KW"/>
</dbReference>
<evidence type="ECO:0000313" key="2">
    <source>
        <dbReference type="Proteomes" id="UP001589854"/>
    </source>
</evidence>
<keyword evidence="2" id="KW-1185">Reference proteome</keyword>
<dbReference type="RefSeq" id="WP_378937037.1">
    <property type="nucleotide sequence ID" value="NZ_JBHLVO010000022.1"/>
</dbReference>
<protein>
    <submittedName>
        <fullName evidence="1">Serine/threonine protein kinase</fullName>
    </submittedName>
</protein>
<name>A0ABV6GIS1_9BACI</name>
<reference evidence="1 2" key="1">
    <citation type="submission" date="2024-09" db="EMBL/GenBank/DDBJ databases">
        <authorList>
            <person name="Sun Q."/>
            <person name="Mori K."/>
        </authorList>
    </citation>
    <scope>NUCLEOTIDE SEQUENCE [LARGE SCALE GENOMIC DNA]</scope>
    <source>
        <strain evidence="1 2">CCM 7228</strain>
    </source>
</reference>
<sequence length="211" mass="24072">MKDDFRDDQLPKWEDMIKTLFDGKVPLSKEWHGPQSIAKILDSIGHNQALNHTFLPNGGGLDLHGCSLSNENECIELNLGGIGHVLKPKKLTFQWFPSAEYEWSYFLLETEKLKPTGVYEELLYDEEELVEIQPGEYVERSYWDAGEFNGEPLTKEARLVGRYLSGSLAIFAKASLYNRNTNTYDGRHSKLSPDSFKNHIQDAVNYINGLN</sequence>
<gene>
    <name evidence="1" type="ORF">ACFFIX_19535</name>
</gene>
<proteinExistence type="predicted"/>
<accession>A0ABV6GIS1</accession>